<evidence type="ECO:0000256" key="3">
    <source>
        <dbReference type="ARBA" id="ARBA00022857"/>
    </source>
</evidence>
<dbReference type="InParanoid" id="A0A1I4A625"/>
<dbReference type="PROSITE" id="PS51383">
    <property type="entry name" value="YJEF_C_3"/>
    <property type="match status" value="1"/>
</dbReference>
<dbReference type="EMBL" id="FOSW01000002">
    <property type="protein sequence ID" value="SFK51862.1"/>
    <property type="molecule type" value="Genomic_DNA"/>
</dbReference>
<comment type="similarity">
    <text evidence="6">Belongs to the NnrD/CARKD family.</text>
</comment>
<dbReference type="RefSeq" id="WP_091321216.1">
    <property type="nucleotide sequence ID" value="NZ_FOSW01000002.1"/>
</dbReference>
<dbReference type="SUPFAM" id="SSF53613">
    <property type="entry name" value="Ribokinase-like"/>
    <property type="match status" value="1"/>
</dbReference>
<feature type="domain" description="YjeF C-terminal" evidence="7">
    <location>
        <begin position="10"/>
        <end position="293"/>
    </location>
</feature>
<keyword evidence="1 6" id="KW-0547">Nucleotide-binding</keyword>
<organism evidence="8 9">
    <name type="scientific">Geodermatophilus ruber</name>
    <dbReference type="NCBI Taxonomy" id="504800"/>
    <lineage>
        <taxon>Bacteria</taxon>
        <taxon>Bacillati</taxon>
        <taxon>Actinomycetota</taxon>
        <taxon>Actinomycetes</taxon>
        <taxon>Geodermatophilales</taxon>
        <taxon>Geodermatophilaceae</taxon>
        <taxon>Geodermatophilus</taxon>
    </lineage>
</organism>
<keyword evidence="3 6" id="KW-0521">NADP</keyword>
<comment type="catalytic activity">
    <reaction evidence="6">
        <text>(6S)-NADHX + ADP = AMP + phosphate + NADH + H(+)</text>
        <dbReference type="Rhea" id="RHEA:32223"/>
        <dbReference type="ChEBI" id="CHEBI:15378"/>
        <dbReference type="ChEBI" id="CHEBI:43474"/>
        <dbReference type="ChEBI" id="CHEBI:57945"/>
        <dbReference type="ChEBI" id="CHEBI:64074"/>
        <dbReference type="ChEBI" id="CHEBI:456215"/>
        <dbReference type="ChEBI" id="CHEBI:456216"/>
        <dbReference type="EC" id="4.2.1.136"/>
    </reaction>
</comment>
<feature type="binding site" evidence="6">
    <location>
        <position position="116"/>
    </location>
    <ligand>
        <name>(6S)-NADPHX</name>
        <dbReference type="ChEBI" id="CHEBI:64076"/>
    </ligand>
</feature>
<keyword evidence="2 6" id="KW-0067">ATP-binding</keyword>
<dbReference type="GO" id="GO:0110051">
    <property type="term" value="P:metabolite repair"/>
    <property type="evidence" value="ECO:0007669"/>
    <property type="project" value="TreeGrafter"/>
</dbReference>
<dbReference type="OrthoDB" id="9806925at2"/>
<dbReference type="InterPro" id="IPR029056">
    <property type="entry name" value="Ribokinase-like"/>
</dbReference>
<protein>
    <recommendedName>
        <fullName evidence="6">ADP-dependent (S)-NAD(P)H-hydrate dehydratase</fullName>
        <ecNumber evidence="6">4.2.1.136</ecNumber>
    </recommendedName>
    <alternativeName>
        <fullName evidence="6">ADP-dependent NAD(P)HX dehydratase</fullName>
    </alternativeName>
</protein>
<accession>A0A1I4A625</accession>
<feature type="binding site" evidence="6">
    <location>
        <position position="234"/>
    </location>
    <ligand>
        <name>(6S)-NADPHX</name>
        <dbReference type="ChEBI" id="CHEBI:64076"/>
    </ligand>
</feature>
<dbReference type="GO" id="GO:0005524">
    <property type="term" value="F:ATP binding"/>
    <property type="evidence" value="ECO:0007669"/>
    <property type="project" value="UniProtKB-KW"/>
</dbReference>
<evidence type="ECO:0000256" key="1">
    <source>
        <dbReference type="ARBA" id="ARBA00022741"/>
    </source>
</evidence>
<evidence type="ECO:0000313" key="8">
    <source>
        <dbReference type="EMBL" id="SFK51862.1"/>
    </source>
</evidence>
<dbReference type="STRING" id="504800.SAMN04488085_10290"/>
<sequence length="295" mass="29862">MSAAPEHDLITPQLLRAWPLPEPTGGKESRGQILIVGGSAEVPGAVLLAAEGALRAGAGKLQVATVAGVVGSLSVNLPEALVRALPETPGGAVAADAAERVLDLATEASAVLVGPGMRDVEETRGFTDQLLEHLTCPVVLDALGLASVTADPTCLHRLQGRAVLTPNPKELAITLHRELDEVEADPAGAALELAQRAQATVALGGATSWIASPTGALWCDQSGGAGLGVSGSGDVRAGVTAGLLARGAEPDQAAAWGAHLHGRAGERLAAAIGKLGFLARELPAEIPRVQEEIEL</sequence>
<dbReference type="PANTHER" id="PTHR12592">
    <property type="entry name" value="ATP-DEPENDENT (S)-NAD(P)H-HYDRATE DEHYDRATASE FAMILY MEMBER"/>
    <property type="match status" value="1"/>
</dbReference>
<keyword evidence="9" id="KW-1185">Reference proteome</keyword>
<comment type="function">
    <text evidence="6">Catalyzes the dehydration of the S-form of NAD(P)HX at the expense of ADP, which is converted to AMP. Together with NAD(P)HX epimerase, which catalyzes the epimerization of the S- and R-forms, the enzyme allows the repair of both epimers of NAD(P)HX, a damaged form of NAD(P)H that is a result of enzymatic or heat-dependent hydration.</text>
</comment>
<dbReference type="PANTHER" id="PTHR12592:SF0">
    <property type="entry name" value="ATP-DEPENDENT (S)-NAD(P)H-HYDRATE DEHYDRATASE"/>
    <property type="match status" value="1"/>
</dbReference>
<keyword evidence="8" id="KW-0808">Transferase</keyword>
<dbReference type="NCBIfam" id="TIGR00196">
    <property type="entry name" value="yjeF_cterm"/>
    <property type="match status" value="1"/>
</dbReference>
<dbReference type="InterPro" id="IPR000631">
    <property type="entry name" value="CARKD"/>
</dbReference>
<dbReference type="GO" id="GO:0052856">
    <property type="term" value="F:NAD(P)HX epimerase activity"/>
    <property type="evidence" value="ECO:0007669"/>
    <property type="project" value="TreeGrafter"/>
</dbReference>
<dbReference type="CDD" id="cd01171">
    <property type="entry name" value="YXKO-related"/>
    <property type="match status" value="1"/>
</dbReference>
<evidence type="ECO:0000259" key="7">
    <source>
        <dbReference type="PROSITE" id="PS51383"/>
    </source>
</evidence>
<feature type="binding site" evidence="6">
    <location>
        <position position="233"/>
    </location>
    <ligand>
        <name>AMP</name>
        <dbReference type="ChEBI" id="CHEBI:456215"/>
    </ligand>
</feature>
<dbReference type="EC" id="4.2.1.136" evidence="6"/>
<evidence type="ECO:0000256" key="6">
    <source>
        <dbReference type="HAMAP-Rule" id="MF_01965"/>
    </source>
</evidence>
<evidence type="ECO:0000313" key="9">
    <source>
        <dbReference type="Proteomes" id="UP000199152"/>
    </source>
</evidence>
<reference evidence="8 9" key="1">
    <citation type="submission" date="2016-10" db="EMBL/GenBank/DDBJ databases">
        <authorList>
            <person name="de Groot N.N."/>
        </authorList>
    </citation>
    <scope>NUCLEOTIDE SEQUENCE [LARGE SCALE GENOMIC DNA]</scope>
    <source>
        <strain evidence="8 9">DSM 45317</strain>
    </source>
</reference>
<dbReference type="GO" id="GO:0046496">
    <property type="term" value="P:nicotinamide nucleotide metabolic process"/>
    <property type="evidence" value="ECO:0007669"/>
    <property type="project" value="UniProtKB-UniRule"/>
</dbReference>
<keyword evidence="8" id="KW-0418">Kinase</keyword>
<keyword evidence="5 6" id="KW-0456">Lyase</keyword>
<dbReference type="HAMAP" id="MF_01965">
    <property type="entry name" value="NADHX_dehydratase"/>
    <property type="match status" value="1"/>
</dbReference>
<dbReference type="GO" id="GO:0016301">
    <property type="term" value="F:kinase activity"/>
    <property type="evidence" value="ECO:0007669"/>
    <property type="project" value="UniProtKB-KW"/>
</dbReference>
<comment type="cofactor">
    <cofactor evidence="6">
        <name>Mg(2+)</name>
        <dbReference type="ChEBI" id="CHEBI:18420"/>
    </cofactor>
</comment>
<evidence type="ECO:0000256" key="4">
    <source>
        <dbReference type="ARBA" id="ARBA00023027"/>
    </source>
</evidence>
<gene>
    <name evidence="6" type="primary">nnrD</name>
    <name evidence="8" type="ORF">SAMN04488085_10290</name>
</gene>
<dbReference type="AlphaFoldDB" id="A0A1I4A625"/>
<proteinExistence type="inferred from homology"/>
<comment type="caution">
    <text evidence="6">Lacks conserved residue(s) required for the propagation of feature annotation.</text>
</comment>
<dbReference type="Proteomes" id="UP000199152">
    <property type="component" value="Unassembled WGS sequence"/>
</dbReference>
<name>A0A1I4A625_9ACTN</name>
<dbReference type="Pfam" id="PF01256">
    <property type="entry name" value="Carb_kinase"/>
    <property type="match status" value="1"/>
</dbReference>
<dbReference type="GO" id="GO:0052855">
    <property type="term" value="F:ADP-dependent NAD(P)H-hydrate dehydratase activity"/>
    <property type="evidence" value="ECO:0007669"/>
    <property type="project" value="UniProtKB-UniRule"/>
</dbReference>
<keyword evidence="4 6" id="KW-0520">NAD</keyword>
<dbReference type="Gene3D" id="3.40.1190.20">
    <property type="match status" value="1"/>
</dbReference>
<comment type="subunit">
    <text evidence="6">Homotetramer.</text>
</comment>
<evidence type="ECO:0000256" key="5">
    <source>
        <dbReference type="ARBA" id="ARBA00023239"/>
    </source>
</evidence>
<evidence type="ECO:0000256" key="2">
    <source>
        <dbReference type="ARBA" id="ARBA00022840"/>
    </source>
</evidence>
<feature type="binding site" evidence="6">
    <location>
        <position position="45"/>
    </location>
    <ligand>
        <name>(6S)-NADPHX</name>
        <dbReference type="ChEBI" id="CHEBI:64076"/>
    </ligand>
</feature>
<comment type="catalytic activity">
    <reaction evidence="6">
        <text>(6S)-NADPHX + ADP = AMP + phosphate + NADPH + H(+)</text>
        <dbReference type="Rhea" id="RHEA:32235"/>
        <dbReference type="ChEBI" id="CHEBI:15378"/>
        <dbReference type="ChEBI" id="CHEBI:43474"/>
        <dbReference type="ChEBI" id="CHEBI:57783"/>
        <dbReference type="ChEBI" id="CHEBI:64076"/>
        <dbReference type="ChEBI" id="CHEBI:456215"/>
        <dbReference type="ChEBI" id="CHEBI:456216"/>
        <dbReference type="EC" id="4.2.1.136"/>
    </reaction>
</comment>